<evidence type="ECO:0000313" key="1">
    <source>
        <dbReference type="EMBL" id="EKC32150.1"/>
    </source>
</evidence>
<organism evidence="1">
    <name type="scientific">Magallana gigas</name>
    <name type="common">Pacific oyster</name>
    <name type="synonym">Crassostrea gigas</name>
    <dbReference type="NCBI Taxonomy" id="29159"/>
    <lineage>
        <taxon>Eukaryota</taxon>
        <taxon>Metazoa</taxon>
        <taxon>Spiralia</taxon>
        <taxon>Lophotrochozoa</taxon>
        <taxon>Mollusca</taxon>
        <taxon>Bivalvia</taxon>
        <taxon>Autobranchia</taxon>
        <taxon>Pteriomorphia</taxon>
        <taxon>Ostreida</taxon>
        <taxon>Ostreoidea</taxon>
        <taxon>Ostreidae</taxon>
        <taxon>Magallana</taxon>
    </lineage>
</organism>
<dbReference type="HOGENOM" id="CLU_2388382_0_0_1"/>
<proteinExistence type="predicted"/>
<protein>
    <submittedName>
        <fullName evidence="1">Uncharacterized protein</fullName>
    </submittedName>
</protein>
<name>K1QT85_MAGGI</name>
<sequence>MKKFILIKNVNGRGAGNVGVIDGNESVNVVKDIQKTNIYIHYANVHTKWFINGFHITDMFMFWKLIAIAHTVQESGALARSCIPLFTKTHKSML</sequence>
<reference evidence="1" key="1">
    <citation type="journal article" date="2012" name="Nature">
        <title>The oyster genome reveals stress adaptation and complexity of shell formation.</title>
        <authorList>
            <person name="Zhang G."/>
            <person name="Fang X."/>
            <person name="Guo X."/>
            <person name="Li L."/>
            <person name="Luo R."/>
            <person name="Xu F."/>
            <person name="Yang P."/>
            <person name="Zhang L."/>
            <person name="Wang X."/>
            <person name="Qi H."/>
            <person name="Xiong Z."/>
            <person name="Que H."/>
            <person name="Xie Y."/>
            <person name="Holland P.W."/>
            <person name="Paps J."/>
            <person name="Zhu Y."/>
            <person name="Wu F."/>
            <person name="Chen Y."/>
            <person name="Wang J."/>
            <person name="Peng C."/>
            <person name="Meng J."/>
            <person name="Yang L."/>
            <person name="Liu J."/>
            <person name="Wen B."/>
            <person name="Zhang N."/>
            <person name="Huang Z."/>
            <person name="Zhu Q."/>
            <person name="Feng Y."/>
            <person name="Mount A."/>
            <person name="Hedgecock D."/>
            <person name="Xu Z."/>
            <person name="Liu Y."/>
            <person name="Domazet-Loso T."/>
            <person name="Du Y."/>
            <person name="Sun X."/>
            <person name="Zhang S."/>
            <person name="Liu B."/>
            <person name="Cheng P."/>
            <person name="Jiang X."/>
            <person name="Li J."/>
            <person name="Fan D."/>
            <person name="Wang W."/>
            <person name="Fu W."/>
            <person name="Wang T."/>
            <person name="Wang B."/>
            <person name="Zhang J."/>
            <person name="Peng Z."/>
            <person name="Li Y."/>
            <person name="Li N."/>
            <person name="Wang J."/>
            <person name="Chen M."/>
            <person name="He Y."/>
            <person name="Tan F."/>
            <person name="Song X."/>
            <person name="Zheng Q."/>
            <person name="Huang R."/>
            <person name="Yang H."/>
            <person name="Du X."/>
            <person name="Chen L."/>
            <person name="Yang M."/>
            <person name="Gaffney P.M."/>
            <person name="Wang S."/>
            <person name="Luo L."/>
            <person name="She Z."/>
            <person name="Ming Y."/>
            <person name="Huang W."/>
            <person name="Zhang S."/>
            <person name="Huang B."/>
            <person name="Zhang Y."/>
            <person name="Qu T."/>
            <person name="Ni P."/>
            <person name="Miao G."/>
            <person name="Wang J."/>
            <person name="Wang Q."/>
            <person name="Steinberg C.E."/>
            <person name="Wang H."/>
            <person name="Li N."/>
            <person name="Qian L."/>
            <person name="Zhang G."/>
            <person name="Li Y."/>
            <person name="Yang H."/>
            <person name="Liu X."/>
            <person name="Wang J."/>
            <person name="Yin Y."/>
            <person name="Wang J."/>
        </authorList>
    </citation>
    <scope>NUCLEOTIDE SEQUENCE [LARGE SCALE GENOMIC DNA]</scope>
    <source>
        <strain evidence="1">05x7-T-G4-1.051#20</strain>
    </source>
</reference>
<dbReference type="AlphaFoldDB" id="K1QT85"/>
<gene>
    <name evidence="1" type="ORF">CGI_10022181</name>
</gene>
<dbReference type="InParanoid" id="K1QT85"/>
<accession>K1QT85</accession>
<dbReference type="EMBL" id="JH815938">
    <property type="protein sequence ID" value="EKC32150.1"/>
    <property type="molecule type" value="Genomic_DNA"/>
</dbReference>